<feature type="transmembrane region" description="Helical" evidence="1">
    <location>
        <begin position="59"/>
        <end position="78"/>
    </location>
</feature>
<keyword evidence="1" id="KW-0472">Membrane</keyword>
<dbReference type="Proteomes" id="UP000033067">
    <property type="component" value="Chromosome"/>
</dbReference>
<dbReference type="RefSeq" id="WP_052632088.1">
    <property type="nucleotide sequence ID" value="NZ_CP011144.1"/>
</dbReference>
<keyword evidence="1" id="KW-1133">Transmembrane helix</keyword>
<dbReference type="AlphaFoldDB" id="A0A0E3Z1I0"/>
<reference evidence="2 3" key="1">
    <citation type="journal article" date="2015" name="Genome Announc.">
        <title>Complete Genome Sequence of Pseudoxanthomonas suwonensis Strain J1, a Cellulose-Degrading Bacterium Isolated from Leaf- and Wood-Enriched Soil.</title>
        <authorList>
            <person name="Hou L."/>
            <person name="Jiang J."/>
            <person name="Xu Z."/>
            <person name="Zhou Y."/>
            <person name="Leung F.C."/>
        </authorList>
    </citation>
    <scope>NUCLEOTIDE SEQUENCE [LARGE SCALE GENOMIC DNA]</scope>
    <source>
        <strain evidence="2 3">J1</strain>
    </source>
</reference>
<sequence length="83" mass="8971">MRTLVLIVVGLLLAGVSMWLARPASRPLVAGGFAVAWLAVVLWNLRTGLSHGYTLVQELPIQLLIFVAPVALAAWLAFKVRGH</sequence>
<organism evidence="2 3">
    <name type="scientific">Pseudoxanthomonas suwonensis</name>
    <dbReference type="NCBI Taxonomy" id="314722"/>
    <lineage>
        <taxon>Bacteria</taxon>
        <taxon>Pseudomonadati</taxon>
        <taxon>Pseudomonadota</taxon>
        <taxon>Gammaproteobacteria</taxon>
        <taxon>Lysobacterales</taxon>
        <taxon>Lysobacteraceae</taxon>
        <taxon>Pseudoxanthomonas</taxon>
    </lineage>
</organism>
<evidence type="ECO:0000313" key="2">
    <source>
        <dbReference type="EMBL" id="AKC87089.1"/>
    </source>
</evidence>
<evidence type="ECO:0000256" key="1">
    <source>
        <dbReference type="SAM" id="Phobius"/>
    </source>
</evidence>
<dbReference type="KEGG" id="psuw:WQ53_10380"/>
<dbReference type="EMBL" id="CP011144">
    <property type="protein sequence ID" value="AKC87089.1"/>
    <property type="molecule type" value="Genomic_DNA"/>
</dbReference>
<dbReference type="PATRIC" id="fig|314722.6.peg.2234"/>
<accession>A0A0E3Z1I0</accession>
<name>A0A0E3Z1I0_9GAMM</name>
<feature type="transmembrane region" description="Helical" evidence="1">
    <location>
        <begin position="28"/>
        <end position="47"/>
    </location>
</feature>
<keyword evidence="3" id="KW-1185">Reference proteome</keyword>
<proteinExistence type="predicted"/>
<dbReference type="OrthoDB" id="5987065at2"/>
<evidence type="ECO:0000313" key="3">
    <source>
        <dbReference type="Proteomes" id="UP000033067"/>
    </source>
</evidence>
<protein>
    <recommendedName>
        <fullName evidence="4">Transmembrane protein</fullName>
    </recommendedName>
</protein>
<evidence type="ECO:0008006" key="4">
    <source>
        <dbReference type="Google" id="ProtNLM"/>
    </source>
</evidence>
<gene>
    <name evidence="2" type="ORF">WQ53_10380</name>
</gene>
<keyword evidence="1" id="KW-0812">Transmembrane</keyword>